<reference evidence="1" key="1">
    <citation type="submission" date="2018-06" db="EMBL/GenBank/DDBJ databases">
        <authorList>
            <person name="Zhirakovskaya E."/>
        </authorList>
    </citation>
    <scope>NUCLEOTIDE SEQUENCE</scope>
</reference>
<protein>
    <submittedName>
        <fullName evidence="1">Uncharacterized protein</fullName>
    </submittedName>
</protein>
<organism evidence="1">
    <name type="scientific">hydrothermal vent metagenome</name>
    <dbReference type="NCBI Taxonomy" id="652676"/>
    <lineage>
        <taxon>unclassified sequences</taxon>
        <taxon>metagenomes</taxon>
        <taxon>ecological metagenomes</taxon>
    </lineage>
</organism>
<gene>
    <name evidence="1" type="ORF">MNBD_NITROSPINAE04-155</name>
</gene>
<evidence type="ECO:0000313" key="1">
    <source>
        <dbReference type="EMBL" id="VAX16917.1"/>
    </source>
</evidence>
<name>A0A3B1CJK1_9ZZZZ</name>
<dbReference type="EMBL" id="UOGA01000080">
    <property type="protein sequence ID" value="VAX16917.1"/>
    <property type="molecule type" value="Genomic_DNA"/>
</dbReference>
<feature type="non-terminal residue" evidence="1">
    <location>
        <position position="1"/>
    </location>
</feature>
<dbReference type="AlphaFoldDB" id="A0A3B1CJK1"/>
<proteinExistence type="predicted"/>
<accession>A0A3B1CJK1</accession>
<sequence length="25" mass="2639">AVNLYGALVHVSMVLSTFTQASCVQ</sequence>